<proteinExistence type="predicted"/>
<reference evidence="2 3" key="1">
    <citation type="submission" date="2024-05" db="EMBL/GenBank/DDBJ databases">
        <title>Genome sequencing and assembly of Indian major carp, Cirrhinus mrigala (Hamilton, 1822).</title>
        <authorList>
            <person name="Mohindra V."/>
            <person name="Chowdhury L.M."/>
            <person name="Lal K."/>
            <person name="Jena J.K."/>
        </authorList>
    </citation>
    <scope>NUCLEOTIDE SEQUENCE [LARGE SCALE GENOMIC DNA]</scope>
    <source>
        <strain evidence="2">CM1030</strain>
        <tissue evidence="2">Blood</tissue>
    </source>
</reference>
<organism evidence="2 3">
    <name type="scientific">Cirrhinus mrigala</name>
    <name type="common">Mrigala</name>
    <dbReference type="NCBI Taxonomy" id="683832"/>
    <lineage>
        <taxon>Eukaryota</taxon>
        <taxon>Metazoa</taxon>
        <taxon>Chordata</taxon>
        <taxon>Craniata</taxon>
        <taxon>Vertebrata</taxon>
        <taxon>Euteleostomi</taxon>
        <taxon>Actinopterygii</taxon>
        <taxon>Neopterygii</taxon>
        <taxon>Teleostei</taxon>
        <taxon>Ostariophysi</taxon>
        <taxon>Cypriniformes</taxon>
        <taxon>Cyprinidae</taxon>
        <taxon>Labeoninae</taxon>
        <taxon>Labeonini</taxon>
        <taxon>Cirrhinus</taxon>
    </lineage>
</organism>
<evidence type="ECO:0000313" key="2">
    <source>
        <dbReference type="EMBL" id="KAL0152750.1"/>
    </source>
</evidence>
<evidence type="ECO:0000256" key="1">
    <source>
        <dbReference type="SAM" id="MobiDB-lite"/>
    </source>
</evidence>
<dbReference type="Proteomes" id="UP001529510">
    <property type="component" value="Unassembled WGS sequence"/>
</dbReference>
<keyword evidence="3" id="KW-1185">Reference proteome</keyword>
<protein>
    <submittedName>
        <fullName evidence="2">Uncharacterized protein</fullName>
    </submittedName>
</protein>
<dbReference type="AlphaFoldDB" id="A0ABD0MRT4"/>
<feature type="region of interest" description="Disordered" evidence="1">
    <location>
        <begin position="60"/>
        <end position="85"/>
    </location>
</feature>
<sequence>TTQRLWRTTTRAVYAPFTCHNWPTISYSGASTDSSLCVPLTSGRTQLCDRFSLTTGFASRRVEAPPSDGPPDLESARPGTGRSVRLTGIHSLPVVVRPDRGPHRYRCTGTQLAEGLTQVCFSPSEPHCTDTVQSQGG</sequence>
<accession>A0ABD0MRT4</accession>
<dbReference type="EMBL" id="JAMKFB020000189">
    <property type="protein sequence ID" value="KAL0152750.1"/>
    <property type="molecule type" value="Genomic_DNA"/>
</dbReference>
<gene>
    <name evidence="2" type="ORF">M9458_052473</name>
</gene>
<evidence type="ECO:0000313" key="3">
    <source>
        <dbReference type="Proteomes" id="UP001529510"/>
    </source>
</evidence>
<comment type="caution">
    <text evidence="2">The sequence shown here is derived from an EMBL/GenBank/DDBJ whole genome shotgun (WGS) entry which is preliminary data.</text>
</comment>
<name>A0ABD0MRT4_CIRMR</name>
<feature type="non-terminal residue" evidence="2">
    <location>
        <position position="1"/>
    </location>
</feature>